<dbReference type="PANTHER" id="PTHR30136:SF35">
    <property type="entry name" value="HTH-TYPE TRANSCRIPTIONAL REGULATOR RV1719"/>
    <property type="match status" value="1"/>
</dbReference>
<gene>
    <name evidence="6" type="ORF">GR702_07670</name>
</gene>
<dbReference type="InterPro" id="IPR050707">
    <property type="entry name" value="HTH_MetabolicPath_Reg"/>
</dbReference>
<evidence type="ECO:0000259" key="5">
    <source>
        <dbReference type="PROSITE" id="PS51078"/>
    </source>
</evidence>
<feature type="domain" description="HTH iclR-type" evidence="4">
    <location>
        <begin position="55"/>
        <end position="115"/>
    </location>
</feature>
<dbReference type="Gene3D" id="1.10.10.10">
    <property type="entry name" value="Winged helix-like DNA-binding domain superfamily/Winged helix DNA-binding domain"/>
    <property type="match status" value="1"/>
</dbReference>
<keyword evidence="2" id="KW-0238">DNA-binding</keyword>
<comment type="caution">
    <text evidence="6">The sequence shown here is derived from an EMBL/GenBank/DDBJ whole genome shotgun (WGS) entry which is preliminary data.</text>
</comment>
<evidence type="ECO:0000313" key="6">
    <source>
        <dbReference type="EMBL" id="MYL97652.1"/>
    </source>
</evidence>
<dbReference type="InterPro" id="IPR014757">
    <property type="entry name" value="Tscrpt_reg_IclR_C"/>
</dbReference>
<feature type="domain" description="IclR-ED" evidence="5">
    <location>
        <begin position="116"/>
        <end position="303"/>
    </location>
</feature>
<reference evidence="6 7" key="1">
    <citation type="submission" date="2019-12" db="EMBL/GenBank/DDBJ databases">
        <authorList>
            <person name="Feng G."/>
            <person name="Zhu H."/>
        </authorList>
    </citation>
    <scope>NUCLEOTIDE SEQUENCE [LARGE SCALE GENOMIC DNA]</scope>
    <source>
        <strain evidence="6 7">FGD1</strain>
    </source>
</reference>
<evidence type="ECO:0000256" key="3">
    <source>
        <dbReference type="ARBA" id="ARBA00023163"/>
    </source>
</evidence>
<organism evidence="6 7">
    <name type="scientific">Novosphingobium silvae</name>
    <dbReference type="NCBI Taxonomy" id="2692619"/>
    <lineage>
        <taxon>Bacteria</taxon>
        <taxon>Pseudomonadati</taxon>
        <taxon>Pseudomonadota</taxon>
        <taxon>Alphaproteobacteria</taxon>
        <taxon>Sphingomonadales</taxon>
        <taxon>Sphingomonadaceae</taxon>
        <taxon>Novosphingobium</taxon>
    </lineage>
</organism>
<dbReference type="SMART" id="SM00346">
    <property type="entry name" value="HTH_ICLR"/>
    <property type="match status" value="1"/>
</dbReference>
<dbReference type="Gene3D" id="3.30.450.40">
    <property type="match status" value="1"/>
</dbReference>
<evidence type="ECO:0000313" key="7">
    <source>
        <dbReference type="Proteomes" id="UP000465810"/>
    </source>
</evidence>
<sequence>MRPGLPAERVLAYAEGLAGKVFPAFCEGSSSEGRLSAKVRKDGSGAEAERRGGSPQSVTRVIRLLEALCASSDPVSLADLSRRLATPKSSLAALLRGLADEHIVTAAEGAWRLGPGAFGLGSALSEARRRLHSSDLVREGMRRLAERSGETVLLAIGDPEGDWVTYVDLVESRNVVRYSVSIGDRRPFYATAGGRALLSAHPPAEVKAYLRRIAPQPLVATTEVDTAALVAAIEQARLEGYAQTVDQAAEGVTGTAAIVRDAPGRVVGALVIAAPSARAQDRLGELASLVLEEAEVISRCLGFR</sequence>
<dbReference type="PANTHER" id="PTHR30136">
    <property type="entry name" value="HELIX-TURN-HELIX TRANSCRIPTIONAL REGULATOR, ICLR FAMILY"/>
    <property type="match status" value="1"/>
</dbReference>
<dbReference type="Proteomes" id="UP000465810">
    <property type="component" value="Unassembled WGS sequence"/>
</dbReference>
<dbReference type="GO" id="GO:0003677">
    <property type="term" value="F:DNA binding"/>
    <property type="evidence" value="ECO:0007669"/>
    <property type="project" value="UniProtKB-KW"/>
</dbReference>
<evidence type="ECO:0000256" key="2">
    <source>
        <dbReference type="ARBA" id="ARBA00023125"/>
    </source>
</evidence>
<name>A0A7X4GH17_9SPHN</name>
<accession>A0A7X4GH17</accession>
<dbReference type="InterPro" id="IPR036388">
    <property type="entry name" value="WH-like_DNA-bd_sf"/>
</dbReference>
<evidence type="ECO:0000259" key="4">
    <source>
        <dbReference type="PROSITE" id="PS51077"/>
    </source>
</evidence>
<dbReference type="GO" id="GO:0045892">
    <property type="term" value="P:negative regulation of DNA-templated transcription"/>
    <property type="evidence" value="ECO:0007669"/>
    <property type="project" value="TreeGrafter"/>
</dbReference>
<dbReference type="SUPFAM" id="SSF55781">
    <property type="entry name" value="GAF domain-like"/>
    <property type="match status" value="1"/>
</dbReference>
<dbReference type="Pfam" id="PF09339">
    <property type="entry name" value="HTH_IclR"/>
    <property type="match status" value="1"/>
</dbReference>
<dbReference type="InterPro" id="IPR005471">
    <property type="entry name" value="Tscrpt_reg_IclR_N"/>
</dbReference>
<dbReference type="SUPFAM" id="SSF46785">
    <property type="entry name" value="Winged helix' DNA-binding domain"/>
    <property type="match status" value="1"/>
</dbReference>
<dbReference type="InterPro" id="IPR029016">
    <property type="entry name" value="GAF-like_dom_sf"/>
</dbReference>
<dbReference type="GO" id="GO:0003700">
    <property type="term" value="F:DNA-binding transcription factor activity"/>
    <property type="evidence" value="ECO:0007669"/>
    <property type="project" value="TreeGrafter"/>
</dbReference>
<evidence type="ECO:0000256" key="1">
    <source>
        <dbReference type="ARBA" id="ARBA00023015"/>
    </source>
</evidence>
<dbReference type="PROSITE" id="PS51078">
    <property type="entry name" value="ICLR_ED"/>
    <property type="match status" value="1"/>
</dbReference>
<protein>
    <submittedName>
        <fullName evidence="6">Helix-turn-helix domain-containing protein</fullName>
    </submittedName>
</protein>
<dbReference type="InterPro" id="IPR036390">
    <property type="entry name" value="WH_DNA-bd_sf"/>
</dbReference>
<dbReference type="PROSITE" id="PS51077">
    <property type="entry name" value="HTH_ICLR"/>
    <property type="match status" value="1"/>
</dbReference>
<keyword evidence="3" id="KW-0804">Transcription</keyword>
<keyword evidence="7" id="KW-1185">Reference proteome</keyword>
<dbReference type="EMBL" id="WVTD01000004">
    <property type="protein sequence ID" value="MYL97652.1"/>
    <property type="molecule type" value="Genomic_DNA"/>
</dbReference>
<dbReference type="Pfam" id="PF01614">
    <property type="entry name" value="IclR_C"/>
    <property type="match status" value="1"/>
</dbReference>
<keyword evidence="1" id="KW-0805">Transcription regulation</keyword>
<proteinExistence type="predicted"/>
<dbReference type="AlphaFoldDB" id="A0A7X4GH17"/>